<evidence type="ECO:0000313" key="6">
    <source>
        <dbReference type="Proteomes" id="UP000216925"/>
    </source>
</evidence>
<dbReference type="EMBL" id="NHOZ01000079">
    <property type="protein sequence ID" value="OYR63025.1"/>
    <property type="molecule type" value="Genomic_DNA"/>
</dbReference>
<dbReference type="AlphaFoldDB" id="A0A256JEB5"/>
<evidence type="ECO:0000313" key="2">
    <source>
        <dbReference type="EMBL" id="OYR67090.1"/>
    </source>
</evidence>
<dbReference type="EMBL" id="NHPD01000005">
    <property type="protein sequence ID" value="OYR75936.1"/>
    <property type="molecule type" value="Genomic_DNA"/>
</dbReference>
<reference evidence="4 5" key="1">
    <citation type="journal article" date="2014" name="Front. Microbiol.">
        <title>Population and genomic analysis of the genus Halorubrum.</title>
        <authorList>
            <person name="Fullmer M.S."/>
            <person name="Soucy S.M."/>
            <person name="Swithers K.S."/>
            <person name="Makkay A.M."/>
            <person name="Wheeler R."/>
            <person name="Ventosa A."/>
            <person name="Gogarten J.P."/>
            <person name="Papke R.T."/>
        </authorList>
    </citation>
    <scope>NUCLEOTIDE SEQUENCE [LARGE SCALE GENOMIC DNA]</scope>
    <source>
        <strain evidence="3 6">Ec15</strain>
        <strain evidence="2 4">Ga2p</strain>
        <strain evidence="1 5">Ga36</strain>
    </source>
</reference>
<evidence type="ECO:0000313" key="1">
    <source>
        <dbReference type="EMBL" id="OYR63025.1"/>
    </source>
</evidence>
<dbReference type="Proteomes" id="UP000215607">
    <property type="component" value="Unassembled WGS sequence"/>
</dbReference>
<dbReference type="Proteomes" id="UP000216925">
    <property type="component" value="Unassembled WGS sequence"/>
</dbReference>
<dbReference type="EMBL" id="NHPA01000046">
    <property type="protein sequence ID" value="OYR67090.1"/>
    <property type="molecule type" value="Genomic_DNA"/>
</dbReference>
<dbReference type="Proteomes" id="UP000215731">
    <property type="component" value="Unassembled WGS sequence"/>
</dbReference>
<evidence type="ECO:0000313" key="5">
    <source>
        <dbReference type="Proteomes" id="UP000215731"/>
    </source>
</evidence>
<gene>
    <name evidence="3" type="ORF">DJ76_00815</name>
    <name evidence="2" type="ORF">DJ79_09945</name>
    <name evidence="1" type="ORF">DJ80_08755</name>
</gene>
<comment type="caution">
    <text evidence="2">The sequence shown here is derived from an EMBL/GenBank/DDBJ whole genome shotgun (WGS) entry which is preliminary data.</text>
</comment>
<accession>A0A256JEB5</accession>
<reference evidence="2" key="2">
    <citation type="submission" date="2017-05" db="EMBL/GenBank/DDBJ databases">
        <authorList>
            <person name="Song R."/>
            <person name="Chenine A.L."/>
            <person name="Ruprecht R.M."/>
        </authorList>
    </citation>
    <scope>NUCLEOTIDE SEQUENCE</scope>
    <source>
        <strain evidence="3">Ec15</strain>
        <strain evidence="2">Ga2p</strain>
        <strain evidence="1">Ga36</strain>
    </source>
</reference>
<proteinExistence type="predicted"/>
<protein>
    <submittedName>
        <fullName evidence="2">Uncharacterized protein</fullName>
    </submittedName>
</protein>
<organism evidence="2 4">
    <name type="scientific">Halorubrum ezzemoulense</name>
    <name type="common">Halorubrum chaoviator</name>
    <dbReference type="NCBI Taxonomy" id="337243"/>
    <lineage>
        <taxon>Archaea</taxon>
        <taxon>Methanobacteriati</taxon>
        <taxon>Methanobacteriota</taxon>
        <taxon>Stenosarchaea group</taxon>
        <taxon>Halobacteria</taxon>
        <taxon>Halobacteriales</taxon>
        <taxon>Haloferacaceae</taxon>
        <taxon>Halorubrum</taxon>
    </lineage>
</organism>
<name>A0A256JEB5_HALEZ</name>
<evidence type="ECO:0000313" key="3">
    <source>
        <dbReference type="EMBL" id="OYR75936.1"/>
    </source>
</evidence>
<sequence>MSRKRDVLLAVRQLAGSEEPLAQVDIASEAAAFPHFDGASGKPDLSDNGDLEPLKEILALVAVPRVARPGFEYLCPFEPVCDFAVNPYHVPTDDRVRAAIEYVSANRDVQTAADRGGTDQLPIDPFSAEAYTYVRLSQQLECEDPSVRFSTFRPHDFGARHATGFQITGEIVADELMTPTGVTDSQLKNALQDIFTEFVDQAGHRKNHFRIGLYSPNEEETERDVRRRAIKEHATFQTIDFDLCGGCITFQWELEPILV</sequence>
<evidence type="ECO:0000313" key="4">
    <source>
        <dbReference type="Proteomes" id="UP000215607"/>
    </source>
</evidence>